<dbReference type="Gene3D" id="1.10.510.10">
    <property type="entry name" value="Transferase(Phosphotransferase) domain 1"/>
    <property type="match status" value="1"/>
</dbReference>
<proteinExistence type="predicted"/>
<gene>
    <name evidence="2" type="ORF">Vbra_19825</name>
</gene>
<evidence type="ECO:0008006" key="4">
    <source>
        <dbReference type="Google" id="ProtNLM"/>
    </source>
</evidence>
<dbReference type="AlphaFoldDB" id="A0A0G4H841"/>
<evidence type="ECO:0000256" key="1">
    <source>
        <dbReference type="SAM" id="MobiDB-lite"/>
    </source>
</evidence>
<keyword evidence="3" id="KW-1185">Reference proteome</keyword>
<feature type="compositionally biased region" description="Basic and acidic residues" evidence="1">
    <location>
        <begin position="62"/>
        <end position="74"/>
    </location>
</feature>
<name>A0A0G4H841_VITBC</name>
<dbReference type="VEuPathDB" id="CryptoDB:Vbra_19825"/>
<dbReference type="EMBL" id="CDMY01001057">
    <property type="protein sequence ID" value="CEM39903.1"/>
    <property type="molecule type" value="Genomic_DNA"/>
</dbReference>
<protein>
    <recommendedName>
        <fullName evidence="4">Protein kinase domain-containing protein</fullName>
    </recommendedName>
</protein>
<dbReference type="OrthoDB" id="1668230at2759"/>
<dbReference type="InParanoid" id="A0A0G4H841"/>
<sequence length="449" mass="49333">MASAAHDGSHPATPHNPRQQQNPPQPSARPADHRNASESVQQQLQQQELSYLPTPSMEEPAVTDKTDKTADKPQAEPSPAPAPKDEPTEPATVSPPNEDADEANDAVPMTREGGNGQGRRSAVEPAAAGVEQPVVIPAAAGVGAARGRVVVEDAQASIRTKDGREPMKRRLTQQQWEDVVIECRRAVAKAVESTTLCVDSTIPTREGLHGFVEVLYDTTTKRRLAYKIFKHYECDGRDEEGFVINGWDLAAAVDVQHDNVIAVPRTLKVRSRHATVKVVVMAFCNGGTLADDGFVDVLGEEREPVLMPLLRQALQGLLHLHSKRLCHTDMLGAEDCPGGNLALSIDTVSREGRLVIIDLDRMEQHEEAEEDDFRYETKADSKAVGFVFDHLLGDRKSEEGEEIVHRLKGAIYRAEQAVEEINDYWMPKHGHRASTKVDFVPLPPLPKKS</sequence>
<evidence type="ECO:0000313" key="3">
    <source>
        <dbReference type="Proteomes" id="UP000041254"/>
    </source>
</evidence>
<dbReference type="InterPro" id="IPR011009">
    <property type="entry name" value="Kinase-like_dom_sf"/>
</dbReference>
<evidence type="ECO:0000313" key="2">
    <source>
        <dbReference type="EMBL" id="CEM39903.1"/>
    </source>
</evidence>
<dbReference type="Proteomes" id="UP000041254">
    <property type="component" value="Unassembled WGS sequence"/>
</dbReference>
<dbReference type="PhylomeDB" id="A0A0G4H841"/>
<feature type="region of interest" description="Disordered" evidence="1">
    <location>
        <begin position="1"/>
        <end position="127"/>
    </location>
</feature>
<accession>A0A0G4H841</accession>
<organism evidence="2 3">
    <name type="scientific">Vitrella brassicaformis (strain CCMP3155)</name>
    <dbReference type="NCBI Taxonomy" id="1169540"/>
    <lineage>
        <taxon>Eukaryota</taxon>
        <taxon>Sar</taxon>
        <taxon>Alveolata</taxon>
        <taxon>Colpodellida</taxon>
        <taxon>Vitrellaceae</taxon>
        <taxon>Vitrella</taxon>
    </lineage>
</organism>
<dbReference type="SUPFAM" id="SSF56112">
    <property type="entry name" value="Protein kinase-like (PK-like)"/>
    <property type="match status" value="1"/>
</dbReference>
<reference evidence="2 3" key="1">
    <citation type="submission" date="2014-11" db="EMBL/GenBank/DDBJ databases">
        <authorList>
            <person name="Zhu J."/>
            <person name="Qi W."/>
            <person name="Song R."/>
        </authorList>
    </citation>
    <scope>NUCLEOTIDE SEQUENCE [LARGE SCALE GENOMIC DNA]</scope>
</reference>